<evidence type="ECO:0000313" key="2">
    <source>
        <dbReference type="Proteomes" id="UP000244224"/>
    </source>
</evidence>
<comment type="caution">
    <text evidence="1">The sequence shown here is derived from an EMBL/GenBank/DDBJ whole genome shotgun (WGS) entry which is preliminary data.</text>
</comment>
<sequence length="102" mass="10879">MFFTPEEATLLSMETGLMLAEAQMVVAMRLWGMAGLWNVTSDEPVRMVQEKAEAALQSLAAAGQALMGGQGAGQVAMAALAPVRDRTRDNVQRLGTQGLRTV</sequence>
<gene>
    <name evidence="1" type="ORF">C8N34_11210</name>
</gene>
<dbReference type="RefSeq" id="WP_145693632.1">
    <property type="nucleotide sequence ID" value="NZ_QBKP01000012.1"/>
</dbReference>
<evidence type="ECO:0008006" key="3">
    <source>
        <dbReference type="Google" id="ProtNLM"/>
    </source>
</evidence>
<accession>A0A2T6AUL9</accession>
<dbReference type="Proteomes" id="UP000244224">
    <property type="component" value="Unassembled WGS sequence"/>
</dbReference>
<organism evidence="1 2">
    <name type="scientific">Gemmobacter caeni</name>
    <dbReference type="NCBI Taxonomy" id="589035"/>
    <lineage>
        <taxon>Bacteria</taxon>
        <taxon>Pseudomonadati</taxon>
        <taxon>Pseudomonadota</taxon>
        <taxon>Alphaproteobacteria</taxon>
        <taxon>Rhodobacterales</taxon>
        <taxon>Paracoccaceae</taxon>
        <taxon>Gemmobacter</taxon>
    </lineage>
</organism>
<evidence type="ECO:0000313" key="1">
    <source>
        <dbReference type="EMBL" id="PTX47522.1"/>
    </source>
</evidence>
<dbReference type="EMBL" id="QBKP01000012">
    <property type="protein sequence ID" value="PTX47522.1"/>
    <property type="molecule type" value="Genomic_DNA"/>
</dbReference>
<dbReference type="AlphaFoldDB" id="A0A2T6AUL9"/>
<proteinExistence type="predicted"/>
<protein>
    <recommendedName>
        <fullName evidence="3">Antibiotic ABC transporter</fullName>
    </recommendedName>
</protein>
<keyword evidence="2" id="KW-1185">Reference proteome</keyword>
<name>A0A2T6AUL9_9RHOB</name>
<dbReference type="OrthoDB" id="7869201at2"/>
<reference evidence="1 2" key="1">
    <citation type="submission" date="2018-04" db="EMBL/GenBank/DDBJ databases">
        <title>Genomic Encyclopedia of Archaeal and Bacterial Type Strains, Phase II (KMG-II): from individual species to whole genera.</title>
        <authorList>
            <person name="Goeker M."/>
        </authorList>
    </citation>
    <scope>NUCLEOTIDE SEQUENCE [LARGE SCALE GENOMIC DNA]</scope>
    <source>
        <strain evidence="1 2">DSM 21823</strain>
    </source>
</reference>